<feature type="domain" description="Cytochrome c-type biogenesis protein H Ig-like" evidence="8">
    <location>
        <begin position="314"/>
        <end position="416"/>
    </location>
</feature>
<dbReference type="EMBL" id="JABFCS010000001">
    <property type="protein sequence ID" value="NNU43933.1"/>
    <property type="molecule type" value="Genomic_DNA"/>
</dbReference>
<dbReference type="GO" id="GO:0030313">
    <property type="term" value="C:cell envelope"/>
    <property type="evidence" value="ECO:0007669"/>
    <property type="project" value="UniProtKB-SubCell"/>
</dbReference>
<dbReference type="GO" id="GO:0017004">
    <property type="term" value="P:cytochrome complex assembly"/>
    <property type="evidence" value="ECO:0007669"/>
    <property type="project" value="UniProtKB-KW"/>
</dbReference>
<evidence type="ECO:0000256" key="3">
    <source>
        <dbReference type="ARBA" id="ARBA00022748"/>
    </source>
</evidence>
<organism evidence="10 11">
    <name type="scientific">Ramlibacter montanisoli</name>
    <dbReference type="NCBI Taxonomy" id="2732512"/>
    <lineage>
        <taxon>Bacteria</taxon>
        <taxon>Pseudomonadati</taxon>
        <taxon>Pseudomonadota</taxon>
        <taxon>Betaproteobacteria</taxon>
        <taxon>Burkholderiales</taxon>
        <taxon>Comamonadaceae</taxon>
        <taxon>Ramlibacter</taxon>
    </lineage>
</organism>
<feature type="repeat" description="TPR" evidence="5">
    <location>
        <begin position="161"/>
        <end position="194"/>
    </location>
</feature>
<dbReference type="GO" id="GO:0005886">
    <property type="term" value="C:plasma membrane"/>
    <property type="evidence" value="ECO:0007669"/>
    <property type="project" value="TreeGrafter"/>
</dbReference>
<evidence type="ECO:0000256" key="5">
    <source>
        <dbReference type="PROSITE-ProRule" id="PRU00339"/>
    </source>
</evidence>
<keyword evidence="7" id="KW-1133">Transmembrane helix</keyword>
<evidence type="ECO:0000259" key="9">
    <source>
        <dbReference type="Pfam" id="PF23914"/>
    </source>
</evidence>
<dbReference type="InterPro" id="IPR017560">
    <property type="entry name" value="Cyt_c_biogenesis_CcmI"/>
</dbReference>
<evidence type="ECO:0000256" key="2">
    <source>
        <dbReference type="ARBA" id="ARBA00022737"/>
    </source>
</evidence>
<keyword evidence="7" id="KW-0472">Membrane</keyword>
<keyword evidence="2" id="KW-0677">Repeat</keyword>
<dbReference type="AlphaFoldDB" id="A0A849KIQ3"/>
<name>A0A849KIQ3_9BURK</name>
<evidence type="ECO:0000256" key="1">
    <source>
        <dbReference type="ARBA" id="ARBA00004196"/>
    </source>
</evidence>
<dbReference type="PANTHER" id="PTHR47870:SF4">
    <property type="entry name" value="CYTOCHROME C-TYPE BIOGENESIS PROTEIN CYCH"/>
    <property type="match status" value="1"/>
</dbReference>
<dbReference type="Pfam" id="PF23892">
    <property type="entry name" value="Ig_CycH"/>
    <property type="match status" value="1"/>
</dbReference>
<proteinExistence type="predicted"/>
<feature type="transmembrane region" description="Helical" evidence="7">
    <location>
        <begin position="94"/>
        <end position="114"/>
    </location>
</feature>
<comment type="caution">
    <text evidence="10">The sequence shown here is derived from an EMBL/GenBank/DDBJ whole genome shotgun (WGS) entry which is preliminary data.</text>
</comment>
<evidence type="ECO:0000256" key="7">
    <source>
        <dbReference type="SAM" id="Phobius"/>
    </source>
</evidence>
<dbReference type="InterPro" id="IPR056413">
    <property type="entry name" value="TPR_CcmH_CycH"/>
</dbReference>
<feature type="region of interest" description="Disordered" evidence="6">
    <location>
        <begin position="282"/>
        <end position="304"/>
    </location>
</feature>
<evidence type="ECO:0000256" key="4">
    <source>
        <dbReference type="ARBA" id="ARBA00022803"/>
    </source>
</evidence>
<reference evidence="10 11" key="2">
    <citation type="submission" date="2020-06" db="EMBL/GenBank/DDBJ databases">
        <title>Ramlibacter rhizophilus sp. nov., isolated from rhizosphere soil of national flower Mugunghwa from South Korea.</title>
        <authorList>
            <person name="Zheng-Fei Y."/>
            <person name="Huan T."/>
        </authorList>
    </citation>
    <scope>NUCLEOTIDE SEQUENCE [LARGE SCALE GENOMIC DNA]</scope>
    <source>
        <strain evidence="10 11">B156</strain>
    </source>
</reference>
<keyword evidence="7" id="KW-0812">Transmembrane</keyword>
<sequence>MTIAFWAAVALLLGGAMLFVLPPLLRPPVPKRSVSSPMEAYREQRAQIDAELAQGALSPSKHEQALQELQARVVDEVGEVEEPAPVQNTPQSTAFVLAVALLIPAGALAIYGFIGMPSALRGDEGAMASRGEQSPHALTQEQMEAMVEGLAQKLQKNPNDPDGWHMLARSYVAFNRMPEAAQAYEKANAQAPGNPQILADYADVLAMVNGRKLEGRPEQLVLEALKADPKHQKSLALAGTAAFNRGDFAKAADWWKQLLATLPPGSDQAKTVQANIEQAQGSGGATVAARPAAPAPAAGPADNGAAAAAGASVEGSVAIADAVKGSIAPGSVLFIYARPADGSRMPLAILREDAGKLPVRFKLDDSLAMTPQAKLSLHSDVMLVARISKTGDATPKPGDITGSLGPVKVGARDLKLVLNEVVK</sequence>
<keyword evidence="4 5" id="KW-0802">TPR repeat</keyword>
<dbReference type="Gene3D" id="1.25.40.10">
    <property type="entry name" value="Tetratricopeptide repeat domain"/>
    <property type="match status" value="1"/>
</dbReference>
<evidence type="ECO:0000256" key="6">
    <source>
        <dbReference type="SAM" id="MobiDB-lite"/>
    </source>
</evidence>
<dbReference type="SUPFAM" id="SSF48452">
    <property type="entry name" value="TPR-like"/>
    <property type="match status" value="1"/>
</dbReference>
<gene>
    <name evidence="10" type="primary">ccmI</name>
    <name evidence="10" type="ORF">HK415_13395</name>
</gene>
<accession>A0A849KIQ3</accession>
<dbReference type="PROSITE" id="PS50005">
    <property type="entry name" value="TPR"/>
    <property type="match status" value="1"/>
</dbReference>
<dbReference type="InterPro" id="IPR056412">
    <property type="entry name" value="Ig_CycH"/>
</dbReference>
<feature type="compositionally biased region" description="Low complexity" evidence="6">
    <location>
        <begin position="285"/>
        <end position="304"/>
    </location>
</feature>
<keyword evidence="3" id="KW-0201">Cytochrome c-type biogenesis</keyword>
<dbReference type="PANTHER" id="PTHR47870">
    <property type="entry name" value="CYTOCHROME C-TYPE BIOGENESIS PROTEIN CCMH"/>
    <property type="match status" value="1"/>
</dbReference>
<evidence type="ECO:0000313" key="10">
    <source>
        <dbReference type="EMBL" id="NNU43933.1"/>
    </source>
</evidence>
<evidence type="ECO:0000259" key="8">
    <source>
        <dbReference type="Pfam" id="PF23892"/>
    </source>
</evidence>
<dbReference type="Proteomes" id="UP000552954">
    <property type="component" value="Unassembled WGS sequence"/>
</dbReference>
<dbReference type="Pfam" id="PF23914">
    <property type="entry name" value="TPR_CcmH_CycH"/>
    <property type="match status" value="1"/>
</dbReference>
<dbReference type="InterPro" id="IPR011990">
    <property type="entry name" value="TPR-like_helical_dom_sf"/>
</dbReference>
<dbReference type="InterPro" id="IPR019734">
    <property type="entry name" value="TPR_rpt"/>
</dbReference>
<feature type="domain" description="Cytochrome c-type biogenesis protein H TPR" evidence="9">
    <location>
        <begin position="134"/>
        <end position="268"/>
    </location>
</feature>
<reference evidence="10 11" key="1">
    <citation type="submission" date="2020-05" db="EMBL/GenBank/DDBJ databases">
        <authorList>
            <person name="Khan S.A."/>
            <person name="Jeon C.O."/>
            <person name="Chun B.H."/>
        </authorList>
    </citation>
    <scope>NUCLEOTIDE SEQUENCE [LARGE SCALE GENOMIC DNA]</scope>
    <source>
        <strain evidence="10 11">B156</strain>
    </source>
</reference>
<evidence type="ECO:0000313" key="11">
    <source>
        <dbReference type="Proteomes" id="UP000552954"/>
    </source>
</evidence>
<protein>
    <submittedName>
        <fullName evidence="10">C-type cytochrome biogenesis protein CcmI</fullName>
    </submittedName>
</protein>
<dbReference type="RefSeq" id="WP_171560032.1">
    <property type="nucleotide sequence ID" value="NZ_JABFCS010000001.1"/>
</dbReference>
<keyword evidence="11" id="KW-1185">Reference proteome</keyword>
<dbReference type="InterPro" id="IPR051263">
    <property type="entry name" value="C-type_cytochrome_biogenesis"/>
</dbReference>
<dbReference type="NCBIfam" id="TIGR03142">
    <property type="entry name" value="cytochro_ccmI"/>
    <property type="match status" value="1"/>
</dbReference>
<comment type="subcellular location">
    <subcellularLocation>
        <location evidence="1">Cell envelope</location>
    </subcellularLocation>
</comment>